<dbReference type="STRING" id="1111454.HMPREF1250_0076"/>
<dbReference type="SUPFAM" id="SSF100950">
    <property type="entry name" value="NagB/RpiA/CoA transferase-like"/>
    <property type="match status" value="2"/>
</dbReference>
<comment type="caution">
    <text evidence="5">The sequence shown here is derived from an EMBL/GenBank/DDBJ whole genome shotgun (WGS) entry which is preliminary data.</text>
</comment>
<evidence type="ECO:0000256" key="1">
    <source>
        <dbReference type="ARBA" id="ARBA00007154"/>
    </source>
</evidence>
<dbReference type="PATRIC" id="fig|1111454.3.peg.1425"/>
<gene>
    <name evidence="5" type="ORF">HMPREF1250_0076</name>
</gene>
<dbReference type="Pfam" id="PF01144">
    <property type="entry name" value="CoA_trans"/>
    <property type="match status" value="1"/>
</dbReference>
<dbReference type="AlphaFoldDB" id="U7UHL4"/>
<proteinExistence type="inferred from homology"/>
<dbReference type="InterPro" id="IPR004165">
    <property type="entry name" value="CoA_trans_fam_I"/>
</dbReference>
<dbReference type="SMART" id="SM00882">
    <property type="entry name" value="CoA_trans"/>
    <property type="match status" value="1"/>
</dbReference>
<comment type="similarity">
    <text evidence="1 3">Belongs to the 3-oxoacid CoA-transferase family.</text>
</comment>
<feature type="active site" description="5-glutamyl coenzyme A thioester intermediate" evidence="4">
    <location>
        <position position="322"/>
    </location>
</feature>
<dbReference type="PANTHER" id="PTHR43293">
    <property type="entry name" value="ACETATE COA-TRANSFERASE YDIF"/>
    <property type="match status" value="1"/>
</dbReference>
<dbReference type="PANTHER" id="PTHR43293:SF1">
    <property type="entry name" value="ACETATE COA-TRANSFERASE YDIF"/>
    <property type="match status" value="1"/>
</dbReference>
<evidence type="ECO:0000256" key="3">
    <source>
        <dbReference type="PIRNR" id="PIRNR000858"/>
    </source>
</evidence>
<evidence type="ECO:0000256" key="4">
    <source>
        <dbReference type="PIRSR" id="PIRSR000858-1"/>
    </source>
</evidence>
<reference evidence="5 6" key="1">
    <citation type="submission" date="2013-09" db="EMBL/GenBank/DDBJ databases">
        <authorList>
            <person name="Durkin A.S."/>
            <person name="Haft D.R."/>
            <person name="McCorrison J."/>
            <person name="Torralba M."/>
            <person name="Gillis M."/>
            <person name="Haft D.H."/>
            <person name="Methe B."/>
            <person name="Sutton G."/>
            <person name="Nelson K.E."/>
        </authorList>
    </citation>
    <scope>NUCLEOTIDE SEQUENCE [LARGE SCALE GENOMIC DNA]</scope>
    <source>
        <strain evidence="5 6">BV3C16-1</strain>
    </source>
</reference>
<evidence type="ECO:0000256" key="2">
    <source>
        <dbReference type="ARBA" id="ARBA00022679"/>
    </source>
</evidence>
<organism evidence="5 6">
    <name type="scientific">Megasphaera vaginalis</name>
    <name type="common">ex Srinivasan et al. 2021</name>
    <dbReference type="NCBI Taxonomy" id="1111454"/>
    <lineage>
        <taxon>Bacteria</taxon>
        <taxon>Bacillati</taxon>
        <taxon>Bacillota</taxon>
        <taxon>Negativicutes</taxon>
        <taxon>Veillonellales</taxon>
        <taxon>Veillonellaceae</taxon>
        <taxon>Megasphaera</taxon>
    </lineage>
</organism>
<dbReference type="InterPro" id="IPR014388">
    <property type="entry name" value="3-oxoacid_CoA-transferase"/>
</dbReference>
<keyword evidence="6" id="KW-1185">Reference proteome</keyword>
<dbReference type="EMBL" id="AWXA01000040">
    <property type="protein sequence ID" value="ERT58786.1"/>
    <property type="molecule type" value="Genomic_DNA"/>
</dbReference>
<dbReference type="InterPro" id="IPR037171">
    <property type="entry name" value="NagB/RpiA_transferase-like"/>
</dbReference>
<dbReference type="PIRSF" id="PIRSF000858">
    <property type="entry name" value="SCOT-t"/>
    <property type="match status" value="1"/>
</dbReference>
<evidence type="ECO:0000313" key="5">
    <source>
        <dbReference type="EMBL" id="ERT58786.1"/>
    </source>
</evidence>
<dbReference type="GO" id="GO:0008410">
    <property type="term" value="F:CoA-transferase activity"/>
    <property type="evidence" value="ECO:0007669"/>
    <property type="project" value="InterPro"/>
</dbReference>
<dbReference type="OrthoDB" id="9805230at2"/>
<dbReference type="GO" id="GO:0046952">
    <property type="term" value="P:ketone body catabolic process"/>
    <property type="evidence" value="ECO:0007669"/>
    <property type="project" value="InterPro"/>
</dbReference>
<accession>U7UHL4</accession>
<keyword evidence="2 3" id="KW-0808">Transferase</keyword>
<evidence type="ECO:0000313" key="6">
    <source>
        <dbReference type="Proteomes" id="UP000017090"/>
    </source>
</evidence>
<dbReference type="Proteomes" id="UP000017090">
    <property type="component" value="Unassembled WGS sequence"/>
</dbReference>
<dbReference type="RefSeq" id="WP_023053904.1">
    <property type="nucleotide sequence ID" value="NZ_AWXA01000040.1"/>
</dbReference>
<protein>
    <submittedName>
        <fullName evidence="5">Coenzyme A transferase</fullName>
    </submittedName>
</protein>
<dbReference type="eggNOG" id="COG4670">
    <property type="taxonomic scope" value="Bacteria"/>
</dbReference>
<name>U7UHL4_9FIRM</name>
<dbReference type="Gene3D" id="3.40.1080.10">
    <property type="entry name" value="Glutaconate Coenzyme A-transferase"/>
    <property type="match status" value="2"/>
</dbReference>
<sequence length="514" mass="55079">MVKFVGAEEAVKNIPNGATIATSGFVGALVPEGILKQVQKSFIENNIPKDLTIIYAAGQGDGGERGLNHLGEEGLLKCIIGGHFNLTPKLGKLIMDEKVYAYNLPQGTLSQWFRDVAGRRPGTITKVGLGTFVDPRLEGGRINKKTTEDIVKVVNIDEEEWLLYPSRPIDVAIIRGTTADEDGNITLDGEVGTGEVLAIAEAAKASNGIVIAQVKNIATRGTLDPKVVKVPGVIVDYVVQASPEDHMMTWGHEFNPLYNGDIKAPLGALEKMPLSNRKIIARRCAMELVPNAAVNLGIGMPEGVASIAAEEGIGDQLTLTTEAGTIGGVPAGGSDFGASTNAQVILDQPYQFDYYDGGNLDLAILGLAECDSQGNINVSKFHGRVAGCGGFINITQNSKKVVYCGTFTAGGLKEEIKDGELHIINEGSSIKFLEHVEQVTFSGKYAMTVSQPVLYVTERAVFKLTSDGLELTEVAPGVDIDKDILQYMEFKPIMKNVKLMDNRIFGEEVMGLVL</sequence>